<dbReference type="EMBL" id="AJGV01000160">
    <property type="protein sequence ID" value="EJJ03933.1"/>
    <property type="molecule type" value="Genomic_DNA"/>
</dbReference>
<proteinExistence type="predicted"/>
<dbReference type="HOGENOM" id="CLU_1776344_0_0_11"/>
<evidence type="ECO:0000313" key="3">
    <source>
        <dbReference type="Proteomes" id="UP000009036"/>
    </source>
</evidence>
<dbReference type="OrthoDB" id="4241579at2"/>
<dbReference type="KEGG" id="sauh:SU9_002290"/>
<dbReference type="RefSeq" id="WP_006606693.1">
    <property type="nucleotide sequence ID" value="NZ_CP072931.1"/>
</dbReference>
<reference evidence="2" key="2">
    <citation type="submission" date="2021-04" db="EMBL/GenBank/DDBJ databases">
        <authorList>
            <person name="Wen M.-L."/>
            <person name="Han X.-L."/>
            <person name="Xiong J."/>
        </authorList>
    </citation>
    <scope>NUCLEOTIDE SEQUENCE</scope>
    <source>
        <strain evidence="2">AGR0001</strain>
    </source>
</reference>
<gene>
    <name evidence="2" type="ORF">SU9_002290</name>
    <name evidence="1" type="ORF">SU9_25929</name>
</gene>
<dbReference type="AlphaFoldDB" id="J2JU55"/>
<dbReference type="eggNOG" id="ENOG5031RAQ">
    <property type="taxonomic scope" value="Bacteria"/>
</dbReference>
<name>J2JU55_9ACTN</name>
<evidence type="ECO:0000313" key="2">
    <source>
        <dbReference type="EMBL" id="QTZ90433.1"/>
    </source>
</evidence>
<keyword evidence="3" id="KW-1185">Reference proteome</keyword>
<dbReference type="PATRIC" id="fig|1160718.3.peg.5250"/>
<reference evidence="1" key="1">
    <citation type="journal article" date="2012" name="J. Bacteriol.">
        <title>Genome Sequence of Streptomyces auratus Strain AGR0001, a Phoslactomycin-Producing Actinomycete.</title>
        <authorList>
            <person name="Han X."/>
            <person name="Li M."/>
            <person name="Ding Z."/>
            <person name="Zhao J."/>
            <person name="Ji K."/>
            <person name="Wen M."/>
            <person name="Lu T."/>
        </authorList>
    </citation>
    <scope>NUCLEOTIDE SEQUENCE [LARGE SCALE GENOMIC DNA]</scope>
    <source>
        <strain evidence="1">AGR0001</strain>
    </source>
</reference>
<evidence type="ECO:0000313" key="1">
    <source>
        <dbReference type="EMBL" id="EJJ03933.1"/>
    </source>
</evidence>
<dbReference type="STRING" id="1160718.SU9_25929"/>
<dbReference type="EMBL" id="CP072931">
    <property type="protein sequence ID" value="QTZ90433.1"/>
    <property type="molecule type" value="Genomic_DNA"/>
</dbReference>
<protein>
    <submittedName>
        <fullName evidence="1">Uncharacterized protein</fullName>
    </submittedName>
</protein>
<organism evidence="1">
    <name type="scientific">Streptomyces auratus AGR0001</name>
    <dbReference type="NCBI Taxonomy" id="1160718"/>
    <lineage>
        <taxon>Bacteria</taxon>
        <taxon>Bacillati</taxon>
        <taxon>Actinomycetota</taxon>
        <taxon>Actinomycetes</taxon>
        <taxon>Kitasatosporales</taxon>
        <taxon>Streptomycetaceae</taxon>
        <taxon>Streptomyces</taxon>
    </lineage>
</organism>
<sequence>MRDSVSTGRPAARDGRRMLLFLALLALLFATLTPCGVHAPALDPTGCPPRSGAAAAAAPAEGPCLPAGPVLASNDGAAKHPGSGVRRLCEATLCHLRPHLPTGAGGKTLGDSPVTEISPAPGDASSAVVMTAAAPAAPKRAAVLRC</sequence>
<accession>J2JU55</accession>
<dbReference type="Proteomes" id="UP000009036">
    <property type="component" value="Chromosome"/>
</dbReference>